<dbReference type="InterPro" id="IPR002048">
    <property type="entry name" value="EF_hand_dom"/>
</dbReference>
<reference evidence="5" key="1">
    <citation type="journal article" date="2019" name="Int. J. Syst. Evol. Microbiol.">
        <title>The Global Catalogue of Microorganisms (GCM) 10K type strain sequencing project: providing services to taxonomists for standard genome sequencing and annotation.</title>
        <authorList>
            <consortium name="The Broad Institute Genomics Platform"/>
            <consortium name="The Broad Institute Genome Sequencing Center for Infectious Disease"/>
            <person name="Wu L."/>
            <person name="Ma J."/>
        </authorList>
    </citation>
    <scope>NUCLEOTIDE SEQUENCE [LARGE SCALE GENOMIC DNA]</scope>
    <source>
        <strain evidence="5">JCM 19212</strain>
    </source>
</reference>
<accession>A0ABP9L255</accession>
<evidence type="ECO:0000313" key="4">
    <source>
        <dbReference type="EMBL" id="GAA5067935.1"/>
    </source>
</evidence>
<comment type="caution">
    <text evidence="4">The sequence shown here is derived from an EMBL/GenBank/DDBJ whole genome shotgun (WGS) entry which is preliminary data.</text>
</comment>
<dbReference type="PROSITE" id="PS00018">
    <property type="entry name" value="EF_HAND_1"/>
    <property type="match status" value="2"/>
</dbReference>
<feature type="region of interest" description="Disordered" evidence="1">
    <location>
        <begin position="123"/>
        <end position="146"/>
    </location>
</feature>
<name>A0ABP9L255_9GAMM</name>
<protein>
    <recommendedName>
        <fullName evidence="3">EF-hand domain-containing protein</fullName>
    </recommendedName>
</protein>
<dbReference type="Proteomes" id="UP001501083">
    <property type="component" value="Unassembled WGS sequence"/>
</dbReference>
<dbReference type="Pfam" id="PF13202">
    <property type="entry name" value="EF-hand_5"/>
    <property type="match status" value="3"/>
</dbReference>
<dbReference type="SUPFAM" id="SSF47473">
    <property type="entry name" value="EF-hand"/>
    <property type="match status" value="1"/>
</dbReference>
<evidence type="ECO:0000256" key="2">
    <source>
        <dbReference type="SAM" id="SignalP"/>
    </source>
</evidence>
<feature type="signal peptide" evidence="2">
    <location>
        <begin position="1"/>
        <end position="30"/>
    </location>
</feature>
<feature type="compositionally biased region" description="Low complexity" evidence="1">
    <location>
        <begin position="38"/>
        <end position="47"/>
    </location>
</feature>
<organism evidence="4 5">
    <name type="scientific">Lysobacter panacisoli</name>
    <dbReference type="NCBI Taxonomy" id="1255263"/>
    <lineage>
        <taxon>Bacteria</taxon>
        <taxon>Pseudomonadati</taxon>
        <taxon>Pseudomonadota</taxon>
        <taxon>Gammaproteobacteria</taxon>
        <taxon>Lysobacterales</taxon>
        <taxon>Lysobacteraceae</taxon>
        <taxon>Lysobacter</taxon>
    </lineage>
</organism>
<evidence type="ECO:0000313" key="5">
    <source>
        <dbReference type="Proteomes" id="UP001501083"/>
    </source>
</evidence>
<dbReference type="PROSITE" id="PS50222">
    <property type="entry name" value="EF_HAND_2"/>
    <property type="match status" value="1"/>
</dbReference>
<dbReference type="InterPro" id="IPR018247">
    <property type="entry name" value="EF_Hand_1_Ca_BS"/>
</dbReference>
<keyword evidence="2" id="KW-0732">Signal</keyword>
<dbReference type="InterPro" id="IPR011992">
    <property type="entry name" value="EF-hand-dom_pair"/>
</dbReference>
<feature type="region of interest" description="Disordered" evidence="1">
    <location>
        <begin position="37"/>
        <end position="60"/>
    </location>
</feature>
<dbReference type="RefSeq" id="WP_425481898.1">
    <property type="nucleotide sequence ID" value="NZ_BAABKY010000001.1"/>
</dbReference>
<feature type="domain" description="EF-hand" evidence="3">
    <location>
        <begin position="116"/>
        <end position="146"/>
    </location>
</feature>
<feature type="compositionally biased region" description="Basic and acidic residues" evidence="1">
    <location>
        <begin position="123"/>
        <end position="140"/>
    </location>
</feature>
<dbReference type="Gene3D" id="1.10.238.10">
    <property type="entry name" value="EF-hand"/>
    <property type="match status" value="1"/>
</dbReference>
<keyword evidence="5" id="KW-1185">Reference proteome</keyword>
<evidence type="ECO:0000256" key="1">
    <source>
        <dbReference type="SAM" id="MobiDB-lite"/>
    </source>
</evidence>
<proteinExistence type="predicted"/>
<feature type="chain" id="PRO_5047439512" description="EF-hand domain-containing protein" evidence="2">
    <location>
        <begin position="31"/>
        <end position="146"/>
    </location>
</feature>
<gene>
    <name evidence="4" type="ORF">GCM10025759_03170</name>
</gene>
<sequence length="146" mass="16237">MDRTRTRKPAPQRAGFVLCIALMWSASATAQSIPMHLSTRTPATAAPESPPEERPAVEAGSDYLARMDADRDGRISPVEYQDWLSYAFTRMDANRDGVLSADELPGGRGQPVSLAEHRQTLAERFVRQDRNRDGFLDARELQAPPQ</sequence>
<evidence type="ECO:0000259" key="3">
    <source>
        <dbReference type="PROSITE" id="PS50222"/>
    </source>
</evidence>
<dbReference type="EMBL" id="BAABKY010000001">
    <property type="protein sequence ID" value="GAA5067935.1"/>
    <property type="molecule type" value="Genomic_DNA"/>
</dbReference>